<dbReference type="PANTHER" id="PTHR23422:SF9">
    <property type="entry name" value="ZN-DEPENDENT HYDROLASE"/>
    <property type="match status" value="1"/>
</dbReference>
<dbReference type="OrthoDB" id="510307at2759"/>
<evidence type="ECO:0000256" key="2">
    <source>
        <dbReference type="ARBA" id="ARBA00022801"/>
    </source>
</evidence>
<proteinExistence type="predicted"/>
<protein>
    <recommendedName>
        <fullName evidence="3">Nudix hydrolase domain-containing protein</fullName>
    </recommendedName>
</protein>
<dbReference type="PROSITE" id="PS51462">
    <property type="entry name" value="NUDIX"/>
    <property type="match status" value="1"/>
</dbReference>
<evidence type="ECO:0000313" key="5">
    <source>
        <dbReference type="Proteomes" id="UP000663760"/>
    </source>
</evidence>
<dbReference type="GO" id="GO:0005737">
    <property type="term" value="C:cytoplasm"/>
    <property type="evidence" value="ECO:0007669"/>
    <property type="project" value="TreeGrafter"/>
</dbReference>
<dbReference type="AlphaFoldDB" id="A0A7I8LE73"/>
<accession>A0A7I8LE73</accession>
<keyword evidence="2" id="KW-0378">Hydrolase</keyword>
<dbReference type="InterPro" id="IPR039461">
    <property type="entry name" value="Peptidase_M49"/>
</dbReference>
<sequence>MAAADVNPGGAVPEEHFDVLTKTGEKTGTSKPRSQVHRDGDYHRAVHVWIYAENTRELLLQRRADCKDSWPGLWDISSAGHISAGSSSLLTARRELEEELGVRLPEDAFEFLFVFLQESVINGGTFINNEFNDVYLVTTLDPIPLEAFTFQETEVSTVRYISLDEYKKCLAKEDEDYVPYDINGQYGQLFEIIERRYLDEEQQRRLALQKQLDRYAPIHLHAELSELSEANQEALVFIIKAAMVIDDIFYTQAWNTNQELRDWLKKYSDDSSLNKLKWMYYSINKGPWSVLDEKKAFLTTADSAIKLCAESTRPVSGWKGLQYRAAFPAKKPLGATFYPSDMEKTEFELWKETLSDEEQKDATGFFNVIRRCDDLSLENSSACGNADFHDLMMVPFSQQYRPFLEKASALLYKAAEVTDCSSLSKLLKGKAEAFLSNDYYESDISWMELDSKLDVTIGPYETYEDELYGYKATFEAFIGVRDDLATSQVKLFGDNLQILERNLPLDNKYKSENVVAAPIRVIRLVYNSGDVKGPQTVAFNLPNDERIVNERGTSMVMLKNISEAKFEHILQPIADVCINVDQRENLDFDSFYIHTLCHECCHGIGPHTITLPSGQKSTVRLELQELHSALEEAKADIVGLWAVKFLIDQGLLPRSFEKSMYVSFLAGCFRSVRFGLEEAHGKGQALQFNWLSEKGAFISLPDGKFCVDFDKVEAAVEGLSREILMIQARGDKAAAEVLLKQYGIMSQPLDTALKKLEQIQVPVDIAPLFSFPEKITDALS</sequence>
<dbReference type="Pfam" id="PF03571">
    <property type="entry name" value="Peptidase_M49"/>
    <property type="match status" value="1"/>
</dbReference>
<dbReference type="InterPro" id="IPR000086">
    <property type="entry name" value="NUDIX_hydrolase_dom"/>
</dbReference>
<dbReference type="SUPFAM" id="SSF55811">
    <property type="entry name" value="Nudix"/>
    <property type="match status" value="1"/>
</dbReference>
<dbReference type="FunFam" id="3.90.79.10:FF:000056">
    <property type="entry name" value="Nudix hydrolase 3"/>
    <property type="match status" value="1"/>
</dbReference>
<keyword evidence="5" id="KW-1185">Reference proteome</keyword>
<dbReference type="GO" id="GO:0046872">
    <property type="term" value="F:metal ion binding"/>
    <property type="evidence" value="ECO:0007669"/>
    <property type="project" value="UniProtKB-KW"/>
</dbReference>
<dbReference type="Pfam" id="PF00293">
    <property type="entry name" value="NUDIX"/>
    <property type="match status" value="1"/>
</dbReference>
<dbReference type="CDD" id="cd04692">
    <property type="entry name" value="NUDIX_Hydrolase"/>
    <property type="match status" value="1"/>
</dbReference>
<dbReference type="EMBL" id="LR746277">
    <property type="protein sequence ID" value="CAA7408122.1"/>
    <property type="molecule type" value="Genomic_DNA"/>
</dbReference>
<dbReference type="PANTHER" id="PTHR23422">
    <property type="entry name" value="DIPEPTIDYL PEPTIDASE III-RELATED"/>
    <property type="match status" value="1"/>
</dbReference>
<name>A0A7I8LE73_SPIIN</name>
<dbReference type="GO" id="GO:0008239">
    <property type="term" value="F:dipeptidyl-peptidase activity"/>
    <property type="evidence" value="ECO:0007669"/>
    <property type="project" value="TreeGrafter"/>
</dbReference>
<dbReference type="Proteomes" id="UP000663760">
    <property type="component" value="Chromosome 14"/>
</dbReference>
<organism evidence="4 5">
    <name type="scientific">Spirodela intermedia</name>
    <name type="common">Intermediate duckweed</name>
    <dbReference type="NCBI Taxonomy" id="51605"/>
    <lineage>
        <taxon>Eukaryota</taxon>
        <taxon>Viridiplantae</taxon>
        <taxon>Streptophyta</taxon>
        <taxon>Embryophyta</taxon>
        <taxon>Tracheophyta</taxon>
        <taxon>Spermatophyta</taxon>
        <taxon>Magnoliopsida</taxon>
        <taxon>Liliopsida</taxon>
        <taxon>Araceae</taxon>
        <taxon>Lemnoideae</taxon>
        <taxon>Spirodela</taxon>
    </lineage>
</organism>
<dbReference type="Gene3D" id="3.30.540.30">
    <property type="match status" value="1"/>
</dbReference>
<keyword evidence="1" id="KW-0479">Metal-binding</keyword>
<evidence type="ECO:0000259" key="3">
    <source>
        <dbReference type="PROSITE" id="PS51462"/>
    </source>
</evidence>
<evidence type="ECO:0000313" key="4">
    <source>
        <dbReference type="EMBL" id="CAA7408122.1"/>
    </source>
</evidence>
<dbReference type="Gene3D" id="3.90.79.10">
    <property type="entry name" value="Nucleoside Triphosphate Pyrophosphohydrolase"/>
    <property type="match status" value="1"/>
</dbReference>
<reference evidence="4" key="1">
    <citation type="submission" date="2020-02" db="EMBL/GenBank/DDBJ databases">
        <authorList>
            <person name="Scholz U."/>
            <person name="Mascher M."/>
            <person name="Fiebig A."/>
        </authorList>
    </citation>
    <scope>NUCLEOTIDE SEQUENCE</scope>
</reference>
<evidence type="ECO:0000256" key="1">
    <source>
        <dbReference type="ARBA" id="ARBA00022723"/>
    </source>
</evidence>
<feature type="domain" description="Nudix hydrolase" evidence="3">
    <location>
        <begin position="41"/>
        <end position="183"/>
    </location>
</feature>
<gene>
    <name evidence="4" type="ORF">SI8410_14018800</name>
</gene>
<dbReference type="InterPro" id="IPR015797">
    <property type="entry name" value="NUDIX_hydrolase-like_dom_sf"/>
</dbReference>